<dbReference type="GO" id="GO:0016301">
    <property type="term" value="F:kinase activity"/>
    <property type="evidence" value="ECO:0007669"/>
    <property type="project" value="UniProtKB-KW"/>
</dbReference>
<dbReference type="EC" id="2.7.13.3" evidence="2"/>
<evidence type="ECO:0000259" key="10">
    <source>
        <dbReference type="Pfam" id="PF02518"/>
    </source>
</evidence>
<feature type="transmembrane region" description="Helical" evidence="9">
    <location>
        <begin position="37"/>
        <end position="61"/>
    </location>
</feature>
<feature type="domain" description="Histidine kinase/HSP90-like ATPase" evidence="10">
    <location>
        <begin position="323"/>
        <end position="411"/>
    </location>
</feature>
<evidence type="ECO:0000256" key="3">
    <source>
        <dbReference type="ARBA" id="ARBA00022553"/>
    </source>
</evidence>
<dbReference type="InterPro" id="IPR003594">
    <property type="entry name" value="HATPase_dom"/>
</dbReference>
<feature type="transmembrane region" description="Helical" evidence="9">
    <location>
        <begin position="142"/>
        <end position="159"/>
    </location>
</feature>
<name>A0ABS5KT97_9ACTN</name>
<keyword evidence="4" id="KW-0808">Transferase</keyword>
<dbReference type="Gene3D" id="3.30.565.10">
    <property type="entry name" value="Histidine kinase-like ATPase, C-terminal domain"/>
    <property type="match status" value="1"/>
</dbReference>
<keyword evidence="7" id="KW-0067">ATP-binding</keyword>
<dbReference type="Pfam" id="PF02518">
    <property type="entry name" value="HATPase_c"/>
    <property type="match status" value="1"/>
</dbReference>
<dbReference type="EMBL" id="JAAFYZ010000068">
    <property type="protein sequence ID" value="MBS2549283.1"/>
    <property type="molecule type" value="Genomic_DNA"/>
</dbReference>
<keyword evidence="9" id="KW-0472">Membrane</keyword>
<evidence type="ECO:0000259" key="11">
    <source>
        <dbReference type="Pfam" id="PF07730"/>
    </source>
</evidence>
<keyword evidence="5" id="KW-0547">Nucleotide-binding</keyword>
<dbReference type="RefSeq" id="WP_212010846.1">
    <property type="nucleotide sequence ID" value="NZ_JAAFYZ010000068.1"/>
</dbReference>
<dbReference type="PANTHER" id="PTHR24421:SF10">
    <property type="entry name" value="NITRATE_NITRITE SENSOR PROTEIN NARQ"/>
    <property type="match status" value="1"/>
</dbReference>
<keyword evidence="13" id="KW-1185">Reference proteome</keyword>
<accession>A0ABS5KT97</accession>
<evidence type="ECO:0000256" key="4">
    <source>
        <dbReference type="ARBA" id="ARBA00022679"/>
    </source>
</evidence>
<evidence type="ECO:0000313" key="12">
    <source>
        <dbReference type="EMBL" id="MBS2549283.1"/>
    </source>
</evidence>
<gene>
    <name evidence="12" type="ORF">KGQ19_20680</name>
</gene>
<comment type="catalytic activity">
    <reaction evidence="1">
        <text>ATP + protein L-histidine = ADP + protein N-phospho-L-histidine.</text>
        <dbReference type="EC" id="2.7.13.3"/>
    </reaction>
</comment>
<sequence>MKPQKRGLTRAVGRAVRQVLVGREPAPAWRSPGAAQAAYAAALLAAVLLAAAALGGVMLLARSFGAHPHSGSPGHSLGLLVVLFAVVAALALTPRFPLMAWRISYLAVLLGPLAAGGRGLDGGAVTVMLVVFVNAGLRRPRAQLWTMQAFMLIPAWIWIDRWAPAAVVTAVVLGFGGLTEGIGAWHRARHALAEQTQRADTLRDRSALLEERARIAREMHDVVAHHMSMIVVQAQTAPYRLEAGTVSEPVAREFAALGESAREALTEMRRLLGVLRADAPPEHAPQPKLADIPDLVHTARRAGARVALSMPPQTRAVPAGVGIAAYRIVQEALSNAGRHAPGAAIEVLVDVREPAVELSVVNGPAAGRPPDQGGGHGLAGMRERAAQLGGWLRAGPAPDGGFAVRARLPLTGAVS</sequence>
<feature type="domain" description="Signal transduction histidine kinase subgroup 3 dimerisation and phosphoacceptor" evidence="11">
    <location>
        <begin position="211"/>
        <end position="278"/>
    </location>
</feature>
<dbReference type="PANTHER" id="PTHR24421">
    <property type="entry name" value="NITRATE/NITRITE SENSOR PROTEIN NARX-RELATED"/>
    <property type="match status" value="1"/>
</dbReference>
<proteinExistence type="predicted"/>
<feature type="transmembrane region" description="Helical" evidence="9">
    <location>
        <begin position="105"/>
        <end position="135"/>
    </location>
</feature>
<reference evidence="12 13" key="1">
    <citation type="submission" date="2020-02" db="EMBL/GenBank/DDBJ databases">
        <title>Acidophilic actinobacteria isolated from forest soil.</title>
        <authorList>
            <person name="Golinska P."/>
        </authorList>
    </citation>
    <scope>NUCLEOTIDE SEQUENCE [LARGE SCALE GENOMIC DNA]</scope>
    <source>
        <strain evidence="12 13">NL8</strain>
    </source>
</reference>
<dbReference type="Pfam" id="PF07730">
    <property type="entry name" value="HisKA_3"/>
    <property type="match status" value="1"/>
</dbReference>
<evidence type="ECO:0000313" key="13">
    <source>
        <dbReference type="Proteomes" id="UP000730482"/>
    </source>
</evidence>
<comment type="caution">
    <text evidence="12">The sequence shown here is derived from an EMBL/GenBank/DDBJ whole genome shotgun (WGS) entry which is preliminary data.</text>
</comment>
<keyword evidence="9" id="KW-0812">Transmembrane</keyword>
<evidence type="ECO:0000256" key="8">
    <source>
        <dbReference type="ARBA" id="ARBA00023012"/>
    </source>
</evidence>
<dbReference type="InterPro" id="IPR011712">
    <property type="entry name" value="Sig_transdc_His_kin_sub3_dim/P"/>
</dbReference>
<evidence type="ECO:0000256" key="9">
    <source>
        <dbReference type="SAM" id="Phobius"/>
    </source>
</evidence>
<dbReference type="CDD" id="cd16917">
    <property type="entry name" value="HATPase_UhpB-NarQ-NarX-like"/>
    <property type="match status" value="1"/>
</dbReference>
<feature type="transmembrane region" description="Helical" evidence="9">
    <location>
        <begin position="73"/>
        <end position="93"/>
    </location>
</feature>
<dbReference type="InterPro" id="IPR036890">
    <property type="entry name" value="HATPase_C_sf"/>
</dbReference>
<protein>
    <recommendedName>
        <fullName evidence="2">histidine kinase</fullName>
        <ecNumber evidence="2">2.7.13.3</ecNumber>
    </recommendedName>
</protein>
<evidence type="ECO:0000256" key="7">
    <source>
        <dbReference type="ARBA" id="ARBA00022840"/>
    </source>
</evidence>
<keyword evidence="9" id="KW-1133">Transmembrane helix</keyword>
<evidence type="ECO:0000256" key="1">
    <source>
        <dbReference type="ARBA" id="ARBA00000085"/>
    </source>
</evidence>
<dbReference type="SUPFAM" id="SSF55874">
    <property type="entry name" value="ATPase domain of HSP90 chaperone/DNA topoisomerase II/histidine kinase"/>
    <property type="match status" value="1"/>
</dbReference>
<dbReference type="Gene3D" id="1.20.5.1930">
    <property type="match status" value="1"/>
</dbReference>
<keyword evidence="3" id="KW-0597">Phosphoprotein</keyword>
<evidence type="ECO:0000256" key="6">
    <source>
        <dbReference type="ARBA" id="ARBA00022777"/>
    </source>
</evidence>
<keyword evidence="8" id="KW-0902">Two-component regulatory system</keyword>
<evidence type="ECO:0000256" key="2">
    <source>
        <dbReference type="ARBA" id="ARBA00012438"/>
    </source>
</evidence>
<evidence type="ECO:0000256" key="5">
    <source>
        <dbReference type="ARBA" id="ARBA00022741"/>
    </source>
</evidence>
<dbReference type="InterPro" id="IPR050482">
    <property type="entry name" value="Sensor_HK_TwoCompSys"/>
</dbReference>
<organism evidence="12 13">
    <name type="scientific">Catenulispora pinistramenti</name>
    <dbReference type="NCBI Taxonomy" id="2705254"/>
    <lineage>
        <taxon>Bacteria</taxon>
        <taxon>Bacillati</taxon>
        <taxon>Actinomycetota</taxon>
        <taxon>Actinomycetes</taxon>
        <taxon>Catenulisporales</taxon>
        <taxon>Catenulisporaceae</taxon>
        <taxon>Catenulispora</taxon>
    </lineage>
</organism>
<feature type="transmembrane region" description="Helical" evidence="9">
    <location>
        <begin position="165"/>
        <end position="185"/>
    </location>
</feature>
<keyword evidence="6 12" id="KW-0418">Kinase</keyword>
<dbReference type="Proteomes" id="UP000730482">
    <property type="component" value="Unassembled WGS sequence"/>
</dbReference>